<keyword evidence="1" id="KW-0175">Coiled coil</keyword>
<evidence type="ECO:0000313" key="5">
    <source>
        <dbReference type="Proteomes" id="UP000198875"/>
    </source>
</evidence>
<dbReference type="OrthoDB" id="4500247at2"/>
<dbReference type="EMBL" id="CSTD01000003">
    <property type="protein sequence ID" value="CPR11943.1"/>
    <property type="molecule type" value="Genomic_DNA"/>
</dbReference>
<feature type="domain" description="Recombinase" evidence="3">
    <location>
        <begin position="153"/>
        <end position="260"/>
    </location>
</feature>
<accession>A0A0U0WAU3</accession>
<dbReference type="InterPro" id="IPR050639">
    <property type="entry name" value="SSR_resolvase"/>
</dbReference>
<dbReference type="CDD" id="cd00338">
    <property type="entry name" value="Ser_Recombinase"/>
    <property type="match status" value="1"/>
</dbReference>
<dbReference type="Proteomes" id="UP000198875">
    <property type="component" value="Unassembled WGS sequence"/>
</dbReference>
<dbReference type="PROSITE" id="PS51736">
    <property type="entry name" value="RECOMBINASES_3"/>
    <property type="match status" value="1"/>
</dbReference>
<dbReference type="GO" id="GO:0003677">
    <property type="term" value="F:DNA binding"/>
    <property type="evidence" value="ECO:0007669"/>
    <property type="project" value="InterPro"/>
</dbReference>
<feature type="domain" description="Resolvase/invertase-type recombinase catalytic" evidence="2">
    <location>
        <begin position="2"/>
        <end position="150"/>
    </location>
</feature>
<dbReference type="Pfam" id="PF07508">
    <property type="entry name" value="Recombinase"/>
    <property type="match status" value="1"/>
</dbReference>
<sequence length="460" mass="51271">MTTALYLRQSFDRSRDEAAIDRQRAECRALAERKGWKKLVEYVDNDRSATNVRKPRPAYEQMLADMAAGRITAVVAWDLDRLHRRPIELEAFMPLADSMKIKLATVSGETDLSTAQGRLTARIKGDVAAHECEHKAARQRAAAKQMAERGIPKWPVVPFGYTADCQPHPVEAELVRKGYETILGGGSLSGLAREWNKGGYYGRNGKPWTASTMSLFIRAPRNAALRAHNNVIVGPGTWPPLVDETTWRATQSLLDDPARKPGPKTVRRHFLTGVLRCGKCEDGGRISGYHGPKGQERYRCWKCLGVAISKPETEETIRGIVCARLARPDATKLLIDRDAPNLDKLTAEANTIRARRIELATVFADGELTAAELRAARERLNAKLDAIEAKMSDAAAKRVFADVPLGTDRVQAALDKLDLDRQRVIINVMMTATIMPVGKGHRPRDGERFDPERIAIEWRR</sequence>
<name>A0A0U0WAU3_MYCBE</name>
<dbReference type="InterPro" id="IPR011109">
    <property type="entry name" value="DNA_bind_recombinase_dom"/>
</dbReference>
<dbReference type="Gene3D" id="3.40.50.1390">
    <property type="entry name" value="Resolvase, N-terminal catalytic domain"/>
    <property type="match status" value="1"/>
</dbReference>
<dbReference type="InterPro" id="IPR038109">
    <property type="entry name" value="DNA_bind_recomb_sf"/>
</dbReference>
<reference evidence="4 5" key="1">
    <citation type="submission" date="2015-03" db="EMBL/GenBank/DDBJ databases">
        <authorList>
            <person name="Murphy D."/>
        </authorList>
    </citation>
    <scope>NUCLEOTIDE SEQUENCE [LARGE SCALE GENOMIC DNA]</scope>
    <source>
        <strain evidence="4 5">DSM 44277</strain>
    </source>
</reference>
<dbReference type="PANTHER" id="PTHR30461:SF23">
    <property type="entry name" value="DNA RECOMBINASE-RELATED"/>
    <property type="match status" value="1"/>
</dbReference>
<dbReference type="SMART" id="SM00857">
    <property type="entry name" value="Resolvase"/>
    <property type="match status" value="1"/>
</dbReference>
<evidence type="ECO:0000256" key="1">
    <source>
        <dbReference type="SAM" id="Coils"/>
    </source>
</evidence>
<dbReference type="InterPro" id="IPR006119">
    <property type="entry name" value="Resolv_N"/>
</dbReference>
<dbReference type="SUPFAM" id="SSF53041">
    <property type="entry name" value="Resolvase-like"/>
    <property type="match status" value="1"/>
</dbReference>
<proteinExistence type="predicted"/>
<gene>
    <name evidence="4" type="ORF">BN971_03236</name>
</gene>
<dbReference type="RefSeq" id="WP_090350291.1">
    <property type="nucleotide sequence ID" value="NZ_CSTD01000003.1"/>
</dbReference>
<evidence type="ECO:0000313" key="4">
    <source>
        <dbReference type="EMBL" id="CPR11943.1"/>
    </source>
</evidence>
<organism evidence="4 5">
    <name type="scientific">Mycobacterium bohemicum DSM 44277</name>
    <dbReference type="NCBI Taxonomy" id="1236609"/>
    <lineage>
        <taxon>Bacteria</taxon>
        <taxon>Bacillati</taxon>
        <taxon>Actinomycetota</taxon>
        <taxon>Actinomycetes</taxon>
        <taxon>Mycobacteriales</taxon>
        <taxon>Mycobacteriaceae</taxon>
        <taxon>Mycobacterium</taxon>
    </lineage>
</organism>
<evidence type="ECO:0000259" key="3">
    <source>
        <dbReference type="PROSITE" id="PS51737"/>
    </source>
</evidence>
<dbReference type="AlphaFoldDB" id="A0A0U0WAU3"/>
<dbReference type="Pfam" id="PF00239">
    <property type="entry name" value="Resolvase"/>
    <property type="match status" value="1"/>
</dbReference>
<dbReference type="PROSITE" id="PS51737">
    <property type="entry name" value="RECOMBINASE_DNA_BIND"/>
    <property type="match status" value="1"/>
</dbReference>
<evidence type="ECO:0000259" key="2">
    <source>
        <dbReference type="PROSITE" id="PS51736"/>
    </source>
</evidence>
<dbReference type="GO" id="GO:0000150">
    <property type="term" value="F:DNA strand exchange activity"/>
    <property type="evidence" value="ECO:0007669"/>
    <property type="project" value="InterPro"/>
</dbReference>
<dbReference type="InterPro" id="IPR036162">
    <property type="entry name" value="Resolvase-like_N_sf"/>
</dbReference>
<dbReference type="PANTHER" id="PTHR30461">
    <property type="entry name" value="DNA-INVERTASE FROM LAMBDOID PROPHAGE"/>
    <property type="match status" value="1"/>
</dbReference>
<dbReference type="Gene3D" id="3.90.1750.20">
    <property type="entry name" value="Putative Large Serine Recombinase, Chain B, Domain 2"/>
    <property type="match status" value="1"/>
</dbReference>
<feature type="coiled-coil region" evidence="1">
    <location>
        <begin position="370"/>
        <end position="397"/>
    </location>
</feature>
<protein>
    <submittedName>
        <fullName evidence="4">Recombinase</fullName>
    </submittedName>
</protein>